<dbReference type="OrthoDB" id="19619at2759"/>
<protein>
    <recommendedName>
        <fullName evidence="7">Large ribosomal subunit protein mL45</fullName>
    </recommendedName>
    <alternativeName>
        <fullName evidence="8">39S ribosomal protein L45, mitochondrial</fullName>
    </alternativeName>
</protein>
<dbReference type="STRING" id="1054147.F4PWM5"/>
<evidence type="ECO:0000259" key="9">
    <source>
        <dbReference type="SMART" id="SM00978"/>
    </source>
</evidence>
<proteinExistence type="inferred from homology"/>
<sequence length="310" mass="35306">MNVLILQYTTTTMMITRTTASSYRALFRGVSSSSSGVFNSTRSITYNYNNNNNNNNNSNNDSNKYKSINQLFESNQGRNEFVGLCQQVANYTVMRQKVGRTMKPNIYIQSPGQIFEPNLPVPLTKILVTPSSWIDTIRFYYRTYGSIGVIKSKLKALTQDQFAVKSFVEQAKEIFINLNKAIANSDTDEVKELATIHYYSILAKNTQFDKVDGKKNNVKSEWTCELDKPKMLWIRAGQIRTTAAGGMEYFGQICVEFSGKQSLTRTDTKKNIIISQVKDAEFKDVYVFERCLSSLPSSWRVCQTVDTQQQ</sequence>
<evidence type="ECO:0000313" key="11">
    <source>
        <dbReference type="Proteomes" id="UP000007797"/>
    </source>
</evidence>
<comment type="similarity">
    <text evidence="6">Belongs to the mitochondrion-specific ribosomal protein mL45 family.</text>
</comment>
<evidence type="ECO:0000256" key="6">
    <source>
        <dbReference type="ARBA" id="ARBA00038073"/>
    </source>
</evidence>
<dbReference type="AlphaFoldDB" id="F4PWM5"/>
<evidence type="ECO:0000256" key="2">
    <source>
        <dbReference type="ARBA" id="ARBA00022946"/>
    </source>
</evidence>
<evidence type="ECO:0000256" key="3">
    <source>
        <dbReference type="ARBA" id="ARBA00022980"/>
    </source>
</evidence>
<name>F4PWM5_CACFS</name>
<dbReference type="PANTHER" id="PTHR28554:SF1">
    <property type="entry name" value="LARGE RIBOSOMAL SUBUNIT PROTEIN ML45"/>
    <property type="match status" value="1"/>
</dbReference>
<evidence type="ECO:0000256" key="5">
    <source>
        <dbReference type="ARBA" id="ARBA00023274"/>
    </source>
</evidence>
<dbReference type="SMART" id="SM00978">
    <property type="entry name" value="Tim44"/>
    <property type="match status" value="1"/>
</dbReference>
<dbReference type="GeneID" id="14872263"/>
<dbReference type="Gene3D" id="3.10.450.240">
    <property type="match status" value="1"/>
</dbReference>
<dbReference type="OMA" id="WRICAQI"/>
<dbReference type="InterPro" id="IPR051975">
    <property type="entry name" value="mtLSU_mL45"/>
</dbReference>
<keyword evidence="4" id="KW-0496">Mitochondrion</keyword>
<accession>F4PWM5</accession>
<dbReference type="KEGG" id="dfa:DFA_07513"/>
<dbReference type="Proteomes" id="UP000007797">
    <property type="component" value="Unassembled WGS sequence"/>
</dbReference>
<evidence type="ECO:0000256" key="8">
    <source>
        <dbReference type="ARBA" id="ARBA00043031"/>
    </source>
</evidence>
<dbReference type="SUPFAM" id="SSF54427">
    <property type="entry name" value="NTF2-like"/>
    <property type="match status" value="1"/>
</dbReference>
<dbReference type="GO" id="GO:0005739">
    <property type="term" value="C:mitochondrion"/>
    <property type="evidence" value="ECO:0007669"/>
    <property type="project" value="UniProtKB-SubCell"/>
</dbReference>
<dbReference type="GO" id="GO:0005840">
    <property type="term" value="C:ribosome"/>
    <property type="evidence" value="ECO:0007669"/>
    <property type="project" value="UniProtKB-KW"/>
</dbReference>
<dbReference type="RefSeq" id="XP_004367372.1">
    <property type="nucleotide sequence ID" value="XM_004367315.1"/>
</dbReference>
<dbReference type="GO" id="GO:1990904">
    <property type="term" value="C:ribonucleoprotein complex"/>
    <property type="evidence" value="ECO:0007669"/>
    <property type="project" value="UniProtKB-KW"/>
</dbReference>
<keyword evidence="11" id="KW-1185">Reference proteome</keyword>
<evidence type="ECO:0000256" key="7">
    <source>
        <dbReference type="ARBA" id="ARBA00039448"/>
    </source>
</evidence>
<keyword evidence="2" id="KW-0809">Transit peptide</keyword>
<dbReference type="PANTHER" id="PTHR28554">
    <property type="entry name" value="39S RIBOSOMAL PROTEIN L45, MITOCHONDRIAL"/>
    <property type="match status" value="1"/>
</dbReference>
<reference evidence="11" key="1">
    <citation type="journal article" date="2011" name="Genome Res.">
        <title>Phylogeny-wide analysis of social amoeba genomes highlights ancient origins for complex intercellular communication.</title>
        <authorList>
            <person name="Heidel A.J."/>
            <person name="Lawal H.M."/>
            <person name="Felder M."/>
            <person name="Schilde C."/>
            <person name="Helps N.R."/>
            <person name="Tunggal B."/>
            <person name="Rivero F."/>
            <person name="John U."/>
            <person name="Schleicher M."/>
            <person name="Eichinger L."/>
            <person name="Platzer M."/>
            <person name="Noegel A.A."/>
            <person name="Schaap P."/>
            <person name="Gloeckner G."/>
        </authorList>
    </citation>
    <scope>NUCLEOTIDE SEQUENCE [LARGE SCALE GENOMIC DNA]</scope>
    <source>
        <strain evidence="11">SH3</strain>
    </source>
</reference>
<keyword evidence="3" id="KW-0689">Ribosomal protein</keyword>
<evidence type="ECO:0000256" key="4">
    <source>
        <dbReference type="ARBA" id="ARBA00023128"/>
    </source>
</evidence>
<keyword evidence="5" id="KW-0687">Ribonucleoprotein</keyword>
<dbReference type="InterPro" id="IPR032710">
    <property type="entry name" value="NTF2-like_dom_sf"/>
</dbReference>
<dbReference type="EMBL" id="GL883013">
    <property type="protein sequence ID" value="EGG20389.1"/>
    <property type="molecule type" value="Genomic_DNA"/>
</dbReference>
<comment type="subcellular location">
    <subcellularLocation>
        <location evidence="1">Mitochondrion</location>
    </subcellularLocation>
</comment>
<evidence type="ECO:0000313" key="10">
    <source>
        <dbReference type="EMBL" id="EGG20389.1"/>
    </source>
</evidence>
<organism evidence="10 11">
    <name type="scientific">Cavenderia fasciculata</name>
    <name type="common">Slime mold</name>
    <name type="synonym">Dictyostelium fasciculatum</name>
    <dbReference type="NCBI Taxonomy" id="261658"/>
    <lineage>
        <taxon>Eukaryota</taxon>
        <taxon>Amoebozoa</taxon>
        <taxon>Evosea</taxon>
        <taxon>Eumycetozoa</taxon>
        <taxon>Dictyostelia</taxon>
        <taxon>Acytosteliales</taxon>
        <taxon>Cavenderiaceae</taxon>
        <taxon>Cavenderia</taxon>
    </lineage>
</organism>
<dbReference type="Pfam" id="PF04280">
    <property type="entry name" value="Tim44"/>
    <property type="match status" value="1"/>
</dbReference>
<gene>
    <name evidence="10" type="ORF">DFA_07513</name>
</gene>
<dbReference type="InterPro" id="IPR007379">
    <property type="entry name" value="Tim44-like_dom"/>
</dbReference>
<evidence type="ECO:0000256" key="1">
    <source>
        <dbReference type="ARBA" id="ARBA00004173"/>
    </source>
</evidence>
<feature type="domain" description="Tim44-like" evidence="9">
    <location>
        <begin position="150"/>
        <end position="306"/>
    </location>
</feature>